<feature type="domain" description="5'-3' exoribonuclease 1 SH3-like" evidence="13">
    <location>
        <begin position="1100"/>
        <end position="1169"/>
    </location>
</feature>
<evidence type="ECO:0000256" key="3">
    <source>
        <dbReference type="ARBA" id="ARBA00022722"/>
    </source>
</evidence>
<dbReference type="Pfam" id="PF03159">
    <property type="entry name" value="XRN_N"/>
    <property type="match status" value="1"/>
</dbReference>
<comment type="subcellular location">
    <subcellularLocation>
        <location evidence="1 9">Cytoplasm</location>
    </subcellularLocation>
</comment>
<dbReference type="Gene3D" id="1.25.40.1050">
    <property type="match status" value="1"/>
</dbReference>
<organism evidence="16 17">
    <name type="scientific">Falco tinnunculus</name>
    <name type="common">Common kestrel</name>
    <dbReference type="NCBI Taxonomy" id="100819"/>
    <lineage>
        <taxon>Eukaryota</taxon>
        <taxon>Metazoa</taxon>
        <taxon>Chordata</taxon>
        <taxon>Craniata</taxon>
        <taxon>Vertebrata</taxon>
        <taxon>Euteleostomi</taxon>
        <taxon>Archelosauria</taxon>
        <taxon>Archosauria</taxon>
        <taxon>Dinosauria</taxon>
        <taxon>Saurischia</taxon>
        <taxon>Theropoda</taxon>
        <taxon>Coelurosauria</taxon>
        <taxon>Aves</taxon>
        <taxon>Neognathae</taxon>
        <taxon>Neoaves</taxon>
        <taxon>Telluraves</taxon>
        <taxon>Australaves</taxon>
        <taxon>Falconiformes</taxon>
        <taxon>Falconidae</taxon>
        <taxon>Falco</taxon>
    </lineage>
</organism>
<keyword evidence="5 9" id="KW-0269">Exonuclease</keyword>
<keyword evidence="6 9" id="KW-0694">RNA-binding</keyword>
<dbReference type="FunFam" id="3.40.50.12390:FF:000002">
    <property type="entry name" value="5'-3' exoribonuclease 1"/>
    <property type="match status" value="1"/>
</dbReference>
<accession>A0A8C4V9W9</accession>
<keyword evidence="17" id="KW-1185">Reference proteome</keyword>
<reference evidence="16" key="2">
    <citation type="submission" date="2025-09" db="UniProtKB">
        <authorList>
            <consortium name="Ensembl"/>
        </authorList>
    </citation>
    <scope>IDENTIFICATION</scope>
</reference>
<dbReference type="GO" id="GO:0005634">
    <property type="term" value="C:nucleus"/>
    <property type="evidence" value="ECO:0007669"/>
    <property type="project" value="TreeGrafter"/>
</dbReference>
<dbReference type="Ensembl" id="ENSFTIT00000023136.1">
    <property type="protein sequence ID" value="ENSFTIP00000022216.1"/>
    <property type="gene ID" value="ENSFTIG00000013578.1"/>
</dbReference>
<dbReference type="Gene3D" id="2.170.260.40">
    <property type="match status" value="1"/>
</dbReference>
<feature type="domain" description="5'-3' exoribonuclease 1 D1" evidence="14">
    <location>
        <begin position="654"/>
        <end position="842"/>
    </location>
</feature>
<name>A0A8C4V9W9_FALTI</name>
<dbReference type="OMA" id="VASWPWF"/>
<dbReference type="EC" id="3.1.13.-" evidence="9"/>
<dbReference type="PANTHER" id="PTHR12341">
    <property type="entry name" value="5'-&gt;3' EXORIBONUCLEASE"/>
    <property type="match status" value="1"/>
</dbReference>
<dbReference type="CDD" id="cd18673">
    <property type="entry name" value="PIN_XRN1-2-like"/>
    <property type="match status" value="1"/>
</dbReference>
<dbReference type="PIRSF" id="PIRSF006743">
    <property type="entry name" value="Exonuclease_Xnr1"/>
    <property type="match status" value="1"/>
</dbReference>
<evidence type="ECO:0000313" key="16">
    <source>
        <dbReference type="Ensembl" id="ENSFTIP00000022216.1"/>
    </source>
</evidence>
<keyword evidence="2 9" id="KW-0963">Cytoplasm</keyword>
<evidence type="ECO:0000313" key="17">
    <source>
        <dbReference type="Proteomes" id="UP000694562"/>
    </source>
</evidence>
<evidence type="ECO:0000256" key="1">
    <source>
        <dbReference type="ARBA" id="ARBA00004496"/>
    </source>
</evidence>
<feature type="region of interest" description="Disordered" evidence="10">
    <location>
        <begin position="1636"/>
        <end position="1717"/>
    </location>
</feature>
<proteinExistence type="inferred from homology"/>
<dbReference type="Pfam" id="PF18332">
    <property type="entry name" value="XRN1_D1"/>
    <property type="match status" value="1"/>
</dbReference>
<evidence type="ECO:0000259" key="15">
    <source>
        <dbReference type="Pfam" id="PF18334"/>
    </source>
</evidence>
<evidence type="ECO:0000256" key="10">
    <source>
        <dbReference type="SAM" id="MobiDB-lite"/>
    </source>
</evidence>
<dbReference type="InterPro" id="IPR040992">
    <property type="entry name" value="XRN1_D1"/>
</dbReference>
<feature type="domain" description="Xrn1 N-terminal" evidence="11">
    <location>
        <begin position="1"/>
        <end position="227"/>
    </location>
</feature>
<evidence type="ECO:0000256" key="5">
    <source>
        <dbReference type="ARBA" id="ARBA00022839"/>
    </source>
</evidence>
<comment type="similarity">
    <text evidence="7 9">Belongs to the 5'-3' exonuclease family.</text>
</comment>
<dbReference type="Pfam" id="PF17846">
    <property type="entry name" value="XRN_M"/>
    <property type="match status" value="1"/>
</dbReference>
<dbReference type="GO" id="GO:0005737">
    <property type="term" value="C:cytoplasm"/>
    <property type="evidence" value="ECO:0007669"/>
    <property type="project" value="UniProtKB-SubCell"/>
</dbReference>
<dbReference type="InterPro" id="IPR016494">
    <property type="entry name" value="5_3_exoribonuclease_1"/>
</dbReference>
<evidence type="ECO:0000259" key="11">
    <source>
        <dbReference type="Pfam" id="PF03159"/>
    </source>
</evidence>
<dbReference type="InterPro" id="IPR047008">
    <property type="entry name" value="XRN1_SH3_sf"/>
</dbReference>
<evidence type="ECO:0000259" key="13">
    <source>
        <dbReference type="Pfam" id="PF18129"/>
    </source>
</evidence>
<dbReference type="PANTHER" id="PTHR12341:SF7">
    <property type="entry name" value="5'-3' EXORIBONUCLEASE 1"/>
    <property type="match status" value="1"/>
</dbReference>
<dbReference type="OrthoDB" id="372487at2759"/>
<feature type="domain" description="Exoribonuclease Xrn1 D2/D3" evidence="15">
    <location>
        <begin position="848"/>
        <end position="1073"/>
    </location>
</feature>
<evidence type="ECO:0000256" key="2">
    <source>
        <dbReference type="ARBA" id="ARBA00022490"/>
    </source>
</evidence>
<feature type="domain" description="Xrn1 helical" evidence="12">
    <location>
        <begin position="273"/>
        <end position="608"/>
    </location>
</feature>
<dbReference type="InterPro" id="IPR027073">
    <property type="entry name" value="5_3_exoribonuclease"/>
</dbReference>
<dbReference type="GO" id="GO:0004534">
    <property type="term" value="F:5'-3' RNA exonuclease activity"/>
    <property type="evidence" value="ECO:0007669"/>
    <property type="project" value="UniProtKB-ARBA"/>
</dbReference>
<dbReference type="InterPro" id="IPR041385">
    <property type="entry name" value="SH3_12"/>
</dbReference>
<feature type="compositionally biased region" description="Polar residues" evidence="10">
    <location>
        <begin position="1651"/>
        <end position="1661"/>
    </location>
</feature>
<evidence type="ECO:0000256" key="6">
    <source>
        <dbReference type="ARBA" id="ARBA00022884"/>
    </source>
</evidence>
<dbReference type="InterPro" id="IPR041106">
    <property type="entry name" value="XRN1_D2_D3"/>
</dbReference>
<dbReference type="InterPro" id="IPR041412">
    <property type="entry name" value="Xrn1_helical"/>
</dbReference>
<keyword evidence="3 9" id="KW-0540">Nuclease</keyword>
<dbReference type="InterPro" id="IPR004859">
    <property type="entry name" value="Xrn1_N"/>
</dbReference>
<dbReference type="InterPro" id="IPR047007">
    <property type="entry name" value="XRN1_D1_sf"/>
</dbReference>
<feature type="compositionally biased region" description="Polar residues" evidence="10">
    <location>
        <begin position="1676"/>
        <end position="1698"/>
    </location>
</feature>
<keyword evidence="4 9" id="KW-0378">Hydrolase</keyword>
<dbReference type="GO" id="GO:0003723">
    <property type="term" value="F:RNA binding"/>
    <property type="evidence" value="ECO:0007669"/>
    <property type="project" value="UniProtKB-KW"/>
</dbReference>
<dbReference type="Proteomes" id="UP000694562">
    <property type="component" value="Unplaced"/>
</dbReference>
<evidence type="ECO:0000256" key="7">
    <source>
        <dbReference type="ARBA" id="ARBA00038299"/>
    </source>
</evidence>
<evidence type="ECO:0000256" key="9">
    <source>
        <dbReference type="PIRNR" id="PIRNR006743"/>
    </source>
</evidence>
<dbReference type="Gene3D" id="3.40.50.12390">
    <property type="match status" value="1"/>
</dbReference>
<dbReference type="FunFam" id="1.25.40.1050:FF:000001">
    <property type="entry name" value="5'-3' exoribonuclease 1"/>
    <property type="match status" value="1"/>
</dbReference>
<evidence type="ECO:0000256" key="8">
    <source>
        <dbReference type="ARBA" id="ARBA00067318"/>
    </source>
</evidence>
<dbReference type="Gene3D" id="2.30.30.750">
    <property type="match status" value="1"/>
</dbReference>
<protein>
    <recommendedName>
        <fullName evidence="8 9">5'-3' exoribonuclease 1</fullName>
        <ecNumber evidence="9">3.1.13.-</ecNumber>
    </recommendedName>
</protein>
<evidence type="ECO:0000256" key="4">
    <source>
        <dbReference type="ARBA" id="ARBA00022801"/>
    </source>
</evidence>
<evidence type="ECO:0000259" key="12">
    <source>
        <dbReference type="Pfam" id="PF17846"/>
    </source>
</evidence>
<evidence type="ECO:0000259" key="14">
    <source>
        <dbReference type="Pfam" id="PF18332"/>
    </source>
</evidence>
<dbReference type="GO" id="GO:0016075">
    <property type="term" value="P:rRNA catabolic process"/>
    <property type="evidence" value="ECO:0007669"/>
    <property type="project" value="TreeGrafter"/>
</dbReference>
<dbReference type="Pfam" id="PF18129">
    <property type="entry name" value="SH3_12"/>
    <property type="match status" value="1"/>
</dbReference>
<dbReference type="GO" id="GO:0000956">
    <property type="term" value="P:nuclear-transcribed mRNA catabolic process"/>
    <property type="evidence" value="ECO:0007669"/>
    <property type="project" value="InterPro"/>
</dbReference>
<dbReference type="Pfam" id="PF18334">
    <property type="entry name" value="XRN1_D2_D3"/>
    <property type="match status" value="1"/>
</dbReference>
<sequence>MGVPKFYRWISERYPCLSQVLKEHQIPEFDNLYLDMNGIIHQCSHPNDDDVHFRISEDKIFADIFHYLEVLFRIIKPRKVFFMAVDGVAPRAKMNQQRGRRFRSAKEAEDKIRKALEKGETLPTEARFDSNCITPGTEFMARLHEHLKYFVNMKISTDKSWQGVTVYLSGHETPGEGEHKIMEFIRSEKAKPHHDPNTRHCLYGLDADLIMLGLTSHEAHFALLREEVRFGGKKSQRACAPEETTFHLLHLSLMREYIDYEFSPVKDKISFEYDIERIIDDWILMGFLVGNDFIPHLPHLHINHDALPLLYRTYMAILPELGGYINENGHLNLKRFEKYLARLSDFDREHFSEVFVDLKWFESKVGNKYLNEAAGIAAEEARKNKQKKQKGQENSICLAVLEKNEGEVTPKTVLEDEPEDDDLFETEFRQYKRTYYMTKMGVEVVSDDFLADQAECYVQAIQWILHYYYHGVQSWSWYYPYHYAPYLSDIRNISELKIKFELGKPFMPFEQLLAVLPAASKDLLPKCYQHLMISQDSPIIEYYPPDFKTDLNGKQQEWEAVVLIPFIDEKRLLQAMESCNKCLKEEEKRRNTHSACLMYWYDKDAEFQYMSPWPEKFPAIERCHTRHKTIPLDAWHVEITHNKITKINKSALYFCGFPTLKHIKHKFYLRKSGVQVFQQSSHGENMMLEIIADENSNEQIVENVASLILGKRVFVNWPHLEEARVVAVSDGETKFYLEEPHGTQRLYMGNAVPPTKVAYVGDKEQSMWLKEVQGISEHYQRRKGIIIHETSIVVYAQLLTGNRYQLRQNGEVYLEKQWSKQVLPFVYQTVVKDIKAFDSRFSNIRTLDDLFPPGSAAFMLGSPYYGCMGEVQDSRDVITEGRIRVVFNIPCEPQLDPLIQNQHKYSVKYNPAYILASRLGVSGYLVSRFTGSIFIGRGSKKNPHGDHKANVGLNLKFNKKNEEVPGYTKKVGNEWMYSSAVEQLLAEYLERVPELFNYIAKNSQEDIFYEDDIWPGEDENGAEKVQEIVAWLKAHPVSALSRSSCDLQILDAAIVEKIEEEIEKCKQRKSNKKVRVTVKPHLLYRPLEQQNGVVPDRDAEYRLFDRVVNVRENFSVPVGLRGTIIGIKGATRETDVLFEVLFDEEFLGGLTIRCSPARGYRLPSSALINLSHGSRSEMGNQKLMAIVKPQPAVNNCNSYASDLSSVCSQKVHLGGLNHSPRSLFVPTQAQSKQDDEFCSIWQSLQSSGKSHHIQQNMHEKGAVLPQEIKLGTGNQFYKPGFNDSSFKGQQRKQEPYKKSKMKKILNDHKINLKLIYSFSCICLQYTKLMYFFLICFKTDNELESLLASLKISKENEAQTYSKEARATNEEHLSPQSFAMKGTQMLKEILKIDGSDPETKNELKSQVNDVPALPSRQDCHGAAPQYRQTKKMAAYMNKHHGTGGPQNTPALETGGHPFACPQPALSTVSELSRICSLVGMSQPDFSFLKTPQTMTVCHIKLSNGLLVHGPQCHSEAEAKEKAALFALQRLSSVGVNFPAPPPPPPPVFPNYQPLGVPVPPGSIPPVFAQPPANIMPPSSHMFGPVSWGTPVPKHYYPGSYPGNVSLAGTIPVGSHHQFIPLQVTKKRAANKKNFELKEFQSSPQAAPLKNEQPVSSDHIQQDSSSAPLKPPPAAQSTVSFQDNVATPTVPHNKSTPNTSSKRKPRKLAVNFGAPKSSE</sequence>
<reference evidence="16" key="1">
    <citation type="submission" date="2025-08" db="UniProtKB">
        <authorList>
            <consortium name="Ensembl"/>
        </authorList>
    </citation>
    <scope>IDENTIFICATION</scope>
</reference>